<organism evidence="3 4">
    <name type="scientific">Lentilactobacillus hilgardii</name>
    <name type="common">Lactobacillus hilgardii</name>
    <dbReference type="NCBI Taxonomy" id="1588"/>
    <lineage>
        <taxon>Bacteria</taxon>
        <taxon>Bacillati</taxon>
        <taxon>Bacillota</taxon>
        <taxon>Bacilli</taxon>
        <taxon>Lactobacillales</taxon>
        <taxon>Lactobacillaceae</taxon>
        <taxon>Lentilactobacillus</taxon>
    </lineage>
</organism>
<dbReference type="AlphaFoldDB" id="A0A6P1E3L9"/>
<dbReference type="PANTHER" id="PTHR41313">
    <property type="entry name" value="ADENINE-SPECIFIC METHYLTRANSFERASE"/>
    <property type="match status" value="1"/>
</dbReference>
<keyword evidence="3" id="KW-0808">Transferase</keyword>
<sequence length="356" mass="40094">MLKPFLVVFSSIIVICEKELSVLTEGQIERFFSVLNETTEIVQKQKDQSYFDSLIEVLDTVQSNDVNALDLTDENAKKVSRIYSEFDRDKYDSETLRKAIQMAILKAIRVDRIQANYQITPDTIANIVGYIISGIFNGQKQLSMLDPAMGTGNLLTAIYNQLDKSIHVKPSISGIENDDAMFELAAGSFDIQHIHAELFHEDAIQNVLAPVVDIAVSDLPVGYYPIDENTKGFNTRSNDGHSYVHHLLIEFAMDHVKKGGYGFFLVPSQIFKTSEAKQLLKWMQGNVYLQGLLNLPTELFQNKASQKAIMILQNSGGNAKQASPIMLGEFPSFKDQPAFQKFLTEIDDWQKKDLLQ</sequence>
<feature type="domain" description="DNA methylase adenine-specific" evidence="1">
    <location>
        <begin position="120"/>
        <end position="316"/>
    </location>
</feature>
<evidence type="ECO:0000259" key="1">
    <source>
        <dbReference type="Pfam" id="PF02384"/>
    </source>
</evidence>
<dbReference type="RefSeq" id="WP_003553744.1">
    <property type="nucleotide sequence ID" value="NZ_CABKOL010000102.1"/>
</dbReference>
<reference evidence="3 4" key="1">
    <citation type="submission" date="2019-12" db="EMBL/GenBank/DDBJ databases">
        <title>Lactobacillus hilgardii FLUB.</title>
        <authorList>
            <person name="Gustaw K."/>
        </authorList>
    </citation>
    <scope>NUCLEOTIDE SEQUENCE [LARGE SCALE GENOMIC DNA]</scope>
    <source>
        <strain evidence="3 4">FLUB</strain>
    </source>
</reference>
<dbReference type="Gene3D" id="1.10.150.470">
    <property type="match status" value="1"/>
</dbReference>
<protein>
    <submittedName>
        <fullName evidence="3">N-6 DNA methylase</fullName>
    </submittedName>
</protein>
<dbReference type="GO" id="GO:0003677">
    <property type="term" value="F:DNA binding"/>
    <property type="evidence" value="ECO:0007669"/>
    <property type="project" value="InterPro"/>
</dbReference>
<evidence type="ECO:0000313" key="3">
    <source>
        <dbReference type="EMBL" id="QHB51956.1"/>
    </source>
</evidence>
<dbReference type="GeneID" id="69058112"/>
<dbReference type="GO" id="GO:0008170">
    <property type="term" value="F:N-methyltransferase activity"/>
    <property type="evidence" value="ECO:0007669"/>
    <property type="project" value="InterPro"/>
</dbReference>
<evidence type="ECO:0000259" key="2">
    <source>
        <dbReference type="Pfam" id="PF21106"/>
    </source>
</evidence>
<dbReference type="PIRSF" id="PIRSF026567">
    <property type="entry name" value="Adenine_mtase_bact_prd"/>
    <property type="match status" value="1"/>
</dbReference>
<dbReference type="PANTHER" id="PTHR41313:SF1">
    <property type="entry name" value="DNA METHYLASE ADENINE-SPECIFIC DOMAIN-CONTAINING PROTEIN"/>
    <property type="match status" value="1"/>
</dbReference>
<dbReference type="InterPro" id="IPR003356">
    <property type="entry name" value="DNA_methylase_A-5"/>
</dbReference>
<name>A0A6P1E3L9_LENHI</name>
<dbReference type="Pfam" id="PF02384">
    <property type="entry name" value="N6_Mtase"/>
    <property type="match status" value="1"/>
</dbReference>
<dbReference type="EMBL" id="CP047121">
    <property type="protein sequence ID" value="QHB51956.1"/>
    <property type="molecule type" value="Genomic_DNA"/>
</dbReference>
<dbReference type="SUPFAM" id="SSF53335">
    <property type="entry name" value="S-adenosyl-L-methionine-dependent methyltransferases"/>
    <property type="match status" value="1"/>
</dbReference>
<dbReference type="InterPro" id="IPR016843">
    <property type="entry name" value="S-AdoMet-dep_Ade-MeTrfase_prd"/>
</dbReference>
<evidence type="ECO:0000313" key="4">
    <source>
        <dbReference type="Proteomes" id="UP000465035"/>
    </source>
</evidence>
<dbReference type="InterPro" id="IPR029063">
    <property type="entry name" value="SAM-dependent_MTases_sf"/>
</dbReference>
<proteinExistence type="predicted"/>
<feature type="domain" description="YtxK-like N-terminal helical" evidence="2">
    <location>
        <begin position="29"/>
        <end position="107"/>
    </location>
</feature>
<accession>A0A6P1E3L9</accession>
<dbReference type="GO" id="GO:0032259">
    <property type="term" value="P:methylation"/>
    <property type="evidence" value="ECO:0007669"/>
    <property type="project" value="UniProtKB-KW"/>
</dbReference>
<dbReference type="Gene3D" id="3.40.50.150">
    <property type="entry name" value="Vaccinia Virus protein VP39"/>
    <property type="match status" value="1"/>
</dbReference>
<dbReference type="InterPro" id="IPR052933">
    <property type="entry name" value="DNA_Protect_Modify"/>
</dbReference>
<dbReference type="Pfam" id="PF21106">
    <property type="entry name" value="YtxK_like"/>
    <property type="match status" value="1"/>
</dbReference>
<dbReference type="Proteomes" id="UP000465035">
    <property type="component" value="Chromosome"/>
</dbReference>
<keyword evidence="3" id="KW-0489">Methyltransferase</keyword>
<dbReference type="InterPro" id="IPR048375">
    <property type="entry name" value="YtxK-like_N"/>
</dbReference>
<gene>
    <name evidence="3" type="ORF">GQR93_07040</name>
</gene>